<feature type="compositionally biased region" description="Basic residues" evidence="1">
    <location>
        <begin position="205"/>
        <end position="214"/>
    </location>
</feature>
<keyword evidence="3" id="KW-1185">Reference proteome</keyword>
<dbReference type="EMBL" id="VSRR010000060">
    <property type="protein sequence ID" value="MPC09243.1"/>
    <property type="molecule type" value="Genomic_DNA"/>
</dbReference>
<proteinExistence type="predicted"/>
<accession>A0A5B7CNK2</accession>
<reference evidence="2 3" key="1">
    <citation type="submission" date="2019-05" db="EMBL/GenBank/DDBJ databases">
        <title>Another draft genome of Portunus trituberculatus and its Hox gene families provides insights of decapod evolution.</title>
        <authorList>
            <person name="Jeong J.-H."/>
            <person name="Song I."/>
            <person name="Kim S."/>
            <person name="Choi T."/>
            <person name="Kim D."/>
            <person name="Ryu S."/>
            <person name="Kim W."/>
        </authorList>
    </citation>
    <scope>NUCLEOTIDE SEQUENCE [LARGE SCALE GENOMIC DNA]</scope>
    <source>
        <tissue evidence="2">Muscle</tissue>
    </source>
</reference>
<dbReference type="Proteomes" id="UP000324222">
    <property type="component" value="Unassembled WGS sequence"/>
</dbReference>
<evidence type="ECO:0000313" key="3">
    <source>
        <dbReference type="Proteomes" id="UP000324222"/>
    </source>
</evidence>
<dbReference type="AlphaFoldDB" id="A0A5B7CNK2"/>
<protein>
    <submittedName>
        <fullName evidence="2">Uncharacterized protein</fullName>
    </submittedName>
</protein>
<evidence type="ECO:0000313" key="2">
    <source>
        <dbReference type="EMBL" id="MPC09243.1"/>
    </source>
</evidence>
<gene>
    <name evidence="2" type="ORF">E2C01_001846</name>
</gene>
<feature type="region of interest" description="Disordered" evidence="1">
    <location>
        <begin position="178"/>
        <end position="229"/>
    </location>
</feature>
<sequence>MLGGGRAEQPSHDINNRSTMPGWTTQRKMRKLVVTGSFRGLSLCVRVCPARETCEGWRLSDCSVSGVVRDGRNGRWLPEALSPMWEGVRPALQPPAPHPNSHRRAAVPLSFLPLCCIRTLPPQVPRRPPTPHRVCHLGGLARALPPPPLVAASYCLVLASVEKIRRPGRSWLELDSRKRSHEARIRTPRGLLTRNHLHANFPHAKPGRRSRSRSKQPAGPGAGCLFRGGRRGSMARRALVYLERKRSPPRPLTWPLR</sequence>
<feature type="region of interest" description="Disordered" evidence="1">
    <location>
        <begin position="1"/>
        <end position="27"/>
    </location>
</feature>
<comment type="caution">
    <text evidence="2">The sequence shown here is derived from an EMBL/GenBank/DDBJ whole genome shotgun (WGS) entry which is preliminary data.</text>
</comment>
<organism evidence="2 3">
    <name type="scientific">Portunus trituberculatus</name>
    <name type="common">Swimming crab</name>
    <name type="synonym">Neptunus trituberculatus</name>
    <dbReference type="NCBI Taxonomy" id="210409"/>
    <lineage>
        <taxon>Eukaryota</taxon>
        <taxon>Metazoa</taxon>
        <taxon>Ecdysozoa</taxon>
        <taxon>Arthropoda</taxon>
        <taxon>Crustacea</taxon>
        <taxon>Multicrustacea</taxon>
        <taxon>Malacostraca</taxon>
        <taxon>Eumalacostraca</taxon>
        <taxon>Eucarida</taxon>
        <taxon>Decapoda</taxon>
        <taxon>Pleocyemata</taxon>
        <taxon>Brachyura</taxon>
        <taxon>Eubrachyura</taxon>
        <taxon>Portunoidea</taxon>
        <taxon>Portunidae</taxon>
        <taxon>Portuninae</taxon>
        <taxon>Portunus</taxon>
    </lineage>
</organism>
<feature type="compositionally biased region" description="Polar residues" evidence="1">
    <location>
        <begin position="16"/>
        <end position="26"/>
    </location>
</feature>
<name>A0A5B7CNK2_PORTR</name>
<evidence type="ECO:0000256" key="1">
    <source>
        <dbReference type="SAM" id="MobiDB-lite"/>
    </source>
</evidence>